<proteinExistence type="predicted"/>
<feature type="signal peptide" evidence="1">
    <location>
        <begin position="1"/>
        <end position="16"/>
    </location>
</feature>
<gene>
    <name evidence="2" type="ORF">V1478_009243</name>
</gene>
<reference evidence="2 3" key="1">
    <citation type="journal article" date="2024" name="Ann. Entomol. Soc. Am.">
        <title>Genomic analyses of the southern and eastern yellowjacket wasps (Hymenoptera: Vespidae) reveal evolutionary signatures of social life.</title>
        <authorList>
            <person name="Catto M.A."/>
            <person name="Caine P.B."/>
            <person name="Orr S.E."/>
            <person name="Hunt B.G."/>
            <person name="Goodisman M.A.D."/>
        </authorList>
    </citation>
    <scope>NUCLEOTIDE SEQUENCE [LARGE SCALE GENOMIC DNA]</scope>
    <source>
        <strain evidence="2">233</strain>
        <tissue evidence="2">Head and thorax</tissue>
    </source>
</reference>
<sequence length="75" mass="8919">MSLFLMLPAWFGCGGANETKRYREIALRKKTRKEKTRRRSPRPVRRYVCVTTGYKLAQTRTREASSNRQQYDNSF</sequence>
<accession>A0ABD2AR61</accession>
<comment type="caution">
    <text evidence="2">The sequence shown here is derived from an EMBL/GenBank/DDBJ whole genome shotgun (WGS) entry which is preliminary data.</text>
</comment>
<evidence type="ECO:0000313" key="3">
    <source>
        <dbReference type="Proteomes" id="UP001607302"/>
    </source>
</evidence>
<dbReference type="Proteomes" id="UP001607302">
    <property type="component" value="Unassembled WGS sequence"/>
</dbReference>
<keyword evidence="3" id="KW-1185">Reference proteome</keyword>
<keyword evidence="1" id="KW-0732">Signal</keyword>
<dbReference type="AlphaFoldDB" id="A0ABD2AR61"/>
<protein>
    <recommendedName>
        <fullName evidence="4">Secreted protein</fullName>
    </recommendedName>
</protein>
<evidence type="ECO:0000313" key="2">
    <source>
        <dbReference type="EMBL" id="KAL2722380.1"/>
    </source>
</evidence>
<evidence type="ECO:0008006" key="4">
    <source>
        <dbReference type="Google" id="ProtNLM"/>
    </source>
</evidence>
<feature type="chain" id="PRO_5044861002" description="Secreted protein" evidence="1">
    <location>
        <begin position="17"/>
        <end position="75"/>
    </location>
</feature>
<dbReference type="EMBL" id="JAUDFV010000141">
    <property type="protein sequence ID" value="KAL2722380.1"/>
    <property type="molecule type" value="Genomic_DNA"/>
</dbReference>
<evidence type="ECO:0000256" key="1">
    <source>
        <dbReference type="SAM" id="SignalP"/>
    </source>
</evidence>
<name>A0ABD2AR61_VESSQ</name>
<organism evidence="2 3">
    <name type="scientific">Vespula squamosa</name>
    <name type="common">Southern yellow jacket</name>
    <name type="synonym">Wasp</name>
    <dbReference type="NCBI Taxonomy" id="30214"/>
    <lineage>
        <taxon>Eukaryota</taxon>
        <taxon>Metazoa</taxon>
        <taxon>Ecdysozoa</taxon>
        <taxon>Arthropoda</taxon>
        <taxon>Hexapoda</taxon>
        <taxon>Insecta</taxon>
        <taxon>Pterygota</taxon>
        <taxon>Neoptera</taxon>
        <taxon>Endopterygota</taxon>
        <taxon>Hymenoptera</taxon>
        <taxon>Apocrita</taxon>
        <taxon>Aculeata</taxon>
        <taxon>Vespoidea</taxon>
        <taxon>Vespidae</taxon>
        <taxon>Vespinae</taxon>
        <taxon>Vespula</taxon>
    </lineage>
</organism>